<dbReference type="OMA" id="FIFRIAN"/>
<feature type="domain" description="Adrift-type SAM-dependent 2'-O-MTase" evidence="8">
    <location>
        <begin position="94"/>
        <end position="310"/>
    </location>
</feature>
<evidence type="ECO:0000256" key="5">
    <source>
        <dbReference type="ARBA" id="ARBA00022691"/>
    </source>
</evidence>
<feature type="binding site" evidence="7">
    <location>
        <position position="223"/>
    </location>
    <ligand>
        <name>S-adenosyl-L-methionine</name>
        <dbReference type="ChEBI" id="CHEBI:59789"/>
    </ligand>
</feature>
<dbReference type="InterPro" id="IPR029063">
    <property type="entry name" value="SAM-dependent_MTases_sf"/>
</dbReference>
<keyword evidence="4 7" id="KW-0808">Transferase</keyword>
<comment type="catalytic activity">
    <reaction evidence="6">
        <text>a 5'-end (N(7)-methyl 5'-triphosphoguanosine)-(2'-O-methyl-ribonucleoside)-(ribonucleotide) in mRNA + S-adenosyl-L-methionine = a 5'-end (N(7)-methyl 5'-triphosphoguanosine)-(2'-O-methyl-ribonucleoside)-(2'-O-methyl-ribonucleotide) in mRNA + S-adenosyl-L-homocysteine + H(+)</text>
        <dbReference type="Rhea" id="RHEA:67024"/>
        <dbReference type="Rhea" id="RHEA-COMP:17169"/>
        <dbReference type="Rhea" id="RHEA-COMP:17170"/>
        <dbReference type="ChEBI" id="CHEBI:15378"/>
        <dbReference type="ChEBI" id="CHEBI:57856"/>
        <dbReference type="ChEBI" id="CHEBI:59789"/>
        <dbReference type="ChEBI" id="CHEBI:167612"/>
        <dbReference type="ChEBI" id="CHEBI:167614"/>
        <dbReference type="EC" id="2.1.1.296"/>
    </reaction>
</comment>
<dbReference type="eggNOG" id="KOG3935">
    <property type="taxonomic scope" value="Eukaryota"/>
</dbReference>
<protein>
    <recommendedName>
        <fullName evidence="2">Cap-specific mRNA (nucleoside-2'-O-)-methyltransferase 2</fullName>
        <ecNumber evidence="1">2.1.1.296</ecNumber>
    </recommendedName>
</protein>
<evidence type="ECO:0000256" key="3">
    <source>
        <dbReference type="ARBA" id="ARBA00022603"/>
    </source>
</evidence>
<dbReference type="GO" id="GO:0006370">
    <property type="term" value="P:7-methylguanosine mRNA capping"/>
    <property type="evidence" value="ECO:0007669"/>
    <property type="project" value="TreeGrafter"/>
</dbReference>
<evidence type="ECO:0000256" key="7">
    <source>
        <dbReference type="PROSITE-ProRule" id="PRU00946"/>
    </source>
</evidence>
<feature type="binding site" evidence="7">
    <location>
        <position position="131"/>
    </location>
    <ligand>
        <name>S-adenosyl-L-methionine</name>
        <dbReference type="ChEBI" id="CHEBI:59789"/>
    </ligand>
</feature>
<dbReference type="PANTHER" id="PTHR16121">
    <property type="entry name" value="CAP-SPECIFIC MRNA (NUCLEOSIDE-2'-O-)-METHYLTRANSFERASE 1-RELATED"/>
    <property type="match status" value="1"/>
</dbReference>
<dbReference type="Pfam" id="PF01728">
    <property type="entry name" value="FtsJ"/>
    <property type="match status" value="1"/>
</dbReference>
<dbReference type="GO" id="GO:0120550">
    <property type="term" value="F:methyltransferase cap2 activity"/>
    <property type="evidence" value="ECO:0007669"/>
    <property type="project" value="UniProtKB-EC"/>
</dbReference>
<evidence type="ECO:0000256" key="6">
    <source>
        <dbReference type="ARBA" id="ARBA00049477"/>
    </source>
</evidence>
<dbReference type="OrthoDB" id="429597at2759"/>
<dbReference type="Proteomes" id="UP000008281">
    <property type="component" value="Unassembled WGS sequence"/>
</dbReference>
<accession>E3LX45</accession>
<dbReference type="SUPFAM" id="SSF53335">
    <property type="entry name" value="S-adenosyl-L-methionine-dependent methyltransferases"/>
    <property type="match status" value="1"/>
</dbReference>
<dbReference type="HOGENOM" id="CLU_432275_0_0_1"/>
<feature type="active site" description="Proton acceptor" evidence="7">
    <location>
        <position position="263"/>
    </location>
</feature>
<dbReference type="GO" id="GO:0032259">
    <property type="term" value="P:methylation"/>
    <property type="evidence" value="ECO:0007669"/>
    <property type="project" value="UniProtKB-KW"/>
</dbReference>
<dbReference type="FunCoup" id="E3LX45">
    <property type="interactions" value="757"/>
</dbReference>
<evidence type="ECO:0000256" key="1">
    <source>
        <dbReference type="ARBA" id="ARBA00012770"/>
    </source>
</evidence>
<dbReference type="InParanoid" id="E3LX45"/>
<gene>
    <name evidence="9" type="ORF">CRE_02812</name>
</gene>
<keyword evidence="10" id="KW-1185">Reference proteome</keyword>
<evidence type="ECO:0000313" key="9">
    <source>
        <dbReference type="EMBL" id="EFO83570.1"/>
    </source>
</evidence>
<dbReference type="GO" id="GO:0004483">
    <property type="term" value="F:methyltransferase cap1 activity"/>
    <property type="evidence" value="ECO:0007669"/>
    <property type="project" value="UniProtKB-ARBA"/>
</dbReference>
<dbReference type="STRING" id="31234.E3LX45"/>
<dbReference type="Gene3D" id="3.40.50.150">
    <property type="entry name" value="Vaccinia Virus protein VP39"/>
    <property type="match status" value="1"/>
</dbReference>
<evidence type="ECO:0000256" key="2">
    <source>
        <dbReference type="ARBA" id="ARBA00021134"/>
    </source>
</evidence>
<dbReference type="EC" id="2.1.1.296" evidence="1"/>
<dbReference type="InterPro" id="IPR002877">
    <property type="entry name" value="RNA_MeTrfase_FtsJ_dom"/>
</dbReference>
<sequence length="663" mass="77414">MHPPERDELAENPIKEMTGEELSYSKNVYIFEGPGNNPLPIPTEIQDWFGDHGRQIHRAALEIRRYGLSKEYDQHTDLLHDYWRHPDILQDYFICKNKAFLKMREILREIRFESPSERGPMRSFHLCEGPGYFIDAVYMALLEERRGTEEDIKNKLWEWGANTLNPYFENESCFKKLIDDSHIREHRDRWFFGPSDDGDVKKLTEDYLIKNELAGSFDLVTADGSTDTQGQEGQIEEVVASLIRAEVEAALILLRKNGRLILKVYRFCALDTQDVMMLLADNFGSIRVFKPKASRPGSSEKYVICEGFGEKMSLDVGELFRCDEFFVSKQSDRMRMHVKSFVEKSVPYTWEDRKTYIQEMKDRYYTAARHKFRGALNRLFPSGTLKPPSPWLKMYGHNLVRRLHEANIDKAIEQHVQAAEASDRLPRVHRESSEIIADIMSAKVMCVTSDIPLIVKDSLFLEPITHVACQRRQPDCYDLFEKVSTINRDLGDDWRKHLEKIDHRWTLKLVPGITIEHILMAMAELYDDGETFIFRIANVPCDKPPLFLSRLSASMQILIELIFDDYSMTAECCVEFSDMHSYHDDDVRRVFTRLLAEIAELPCGTSLRCFVPIELLDYYHPFVCYRNWLNLESIYENVLYFRPERDWPLVDQLMAEAANVNTL</sequence>
<dbReference type="PANTHER" id="PTHR16121:SF2">
    <property type="entry name" value="CAP-SPECIFIC MRNA (NUCLEOSIDE-2'-O-)-METHYLTRANSFERASE 2"/>
    <property type="match status" value="1"/>
</dbReference>
<keyword evidence="5 7" id="KW-0949">S-adenosyl-L-methionine</keyword>
<dbReference type="eggNOG" id="KOG3674">
    <property type="taxonomic scope" value="Eukaryota"/>
</dbReference>
<name>E3LX45_CAERE</name>
<proteinExistence type="predicted"/>
<dbReference type="AlphaFoldDB" id="E3LX45"/>
<evidence type="ECO:0000259" key="8">
    <source>
        <dbReference type="PROSITE" id="PS51614"/>
    </source>
</evidence>
<dbReference type="EMBL" id="DS268417">
    <property type="protein sequence ID" value="EFO83570.1"/>
    <property type="molecule type" value="Genomic_DNA"/>
</dbReference>
<feature type="binding site" evidence="7">
    <location>
        <position position="157"/>
    </location>
    <ligand>
        <name>S-adenosyl-L-methionine</name>
        <dbReference type="ChEBI" id="CHEBI:59789"/>
    </ligand>
</feature>
<dbReference type="PROSITE" id="PS51614">
    <property type="entry name" value="SAM_MT_ADRIFT"/>
    <property type="match status" value="1"/>
</dbReference>
<dbReference type="InterPro" id="IPR050851">
    <property type="entry name" value="mRNA_Cap_2O-Ribose_MeTrfase"/>
</dbReference>
<dbReference type="GO" id="GO:0005737">
    <property type="term" value="C:cytoplasm"/>
    <property type="evidence" value="ECO:0007669"/>
    <property type="project" value="TreeGrafter"/>
</dbReference>
<reference evidence="9" key="1">
    <citation type="submission" date="2007-07" db="EMBL/GenBank/DDBJ databases">
        <title>PCAP assembly of the Caenorhabditis remanei genome.</title>
        <authorList>
            <consortium name="The Caenorhabditis remanei Sequencing Consortium"/>
            <person name="Wilson R.K."/>
        </authorList>
    </citation>
    <scope>NUCLEOTIDE SEQUENCE [LARGE SCALE GENOMIC DNA]</scope>
    <source>
        <strain evidence="9">PB4641</strain>
    </source>
</reference>
<evidence type="ECO:0000256" key="4">
    <source>
        <dbReference type="ARBA" id="ARBA00022679"/>
    </source>
</evidence>
<keyword evidence="3 7" id="KW-0489">Methyltransferase</keyword>
<dbReference type="GO" id="GO:0005634">
    <property type="term" value="C:nucleus"/>
    <property type="evidence" value="ECO:0007669"/>
    <property type="project" value="TreeGrafter"/>
</dbReference>
<organism evidence="10">
    <name type="scientific">Caenorhabditis remanei</name>
    <name type="common">Caenorhabditis vulgaris</name>
    <dbReference type="NCBI Taxonomy" id="31234"/>
    <lineage>
        <taxon>Eukaryota</taxon>
        <taxon>Metazoa</taxon>
        <taxon>Ecdysozoa</taxon>
        <taxon>Nematoda</taxon>
        <taxon>Chromadorea</taxon>
        <taxon>Rhabditida</taxon>
        <taxon>Rhabditina</taxon>
        <taxon>Rhabditomorpha</taxon>
        <taxon>Rhabditoidea</taxon>
        <taxon>Rhabditidae</taxon>
        <taxon>Peloderinae</taxon>
        <taxon>Caenorhabditis</taxon>
    </lineage>
</organism>
<evidence type="ECO:0000313" key="10">
    <source>
        <dbReference type="Proteomes" id="UP000008281"/>
    </source>
</evidence>
<dbReference type="InterPro" id="IPR025807">
    <property type="entry name" value="Adrift-typ_MeTrfase"/>
</dbReference>